<feature type="transmembrane region" description="Helical" evidence="1">
    <location>
        <begin position="527"/>
        <end position="547"/>
    </location>
</feature>
<dbReference type="HOGENOM" id="CLU_316808_0_0_9"/>
<dbReference type="AlphaFoldDB" id="N2AJZ2"/>
<feature type="transmembrane region" description="Helical" evidence="1">
    <location>
        <begin position="482"/>
        <end position="515"/>
    </location>
</feature>
<feature type="transmembrane region" description="Helical" evidence="1">
    <location>
        <begin position="826"/>
        <end position="848"/>
    </location>
</feature>
<evidence type="ECO:0000313" key="3">
    <source>
        <dbReference type="Proteomes" id="UP000012589"/>
    </source>
</evidence>
<feature type="transmembrane region" description="Helical" evidence="1">
    <location>
        <begin position="627"/>
        <end position="645"/>
    </location>
</feature>
<comment type="caution">
    <text evidence="2">The sequence shown here is derived from an EMBL/GenBank/DDBJ whole genome shotgun (WGS) entry which is preliminary data.</text>
</comment>
<evidence type="ECO:0000256" key="1">
    <source>
        <dbReference type="SAM" id="Phobius"/>
    </source>
</evidence>
<sequence>MSKKEKRGTFCLILGMFLIGLVFLNILKYPAMEVEFYSTNEREALVVFYNNGEKSIFDENHIKLYGITSTDNLQKAVFKLPAIGLDYLRMDFGSSAGRTEIKSITFKKNLFLKKTLQGEEISQAFPTANMLTNYKVEKNVVLEYEENDPYIQSGNLRELSYDINFGYMILTGLTALLVSFLGSAAISFLAFRITFDGVCRMWENIRKSRKARWICVFLGLFIVTVVITVNSSQSFLVYWIQHPSIEISFKTDNYQEPLEVFYNNGIESVYDDKHYEKRKVYGTNDFQTVIMPISKEGLQNVRIDFGGSARKIEIASVTIRKSLFEQKVLSGSELMENFDQTNCVKKYKLGEYVEIECEAGDPYISSNSLKFLEYDGRGAMGILNMVKWLGFCLAITAVVTLFIYEILHHVVSIKYFFLNKLLDMRVRYITKAVLLLMTVLIFVSVPLYFTVDSAWYLSYLKYFEGKEVFAKWNLIRGWLFPYLIYITSQLFGLTSQGLVCLMLLFFILTLCLCFSFFKIVGDQQLRYIKYAVIIILFFNPVVFGYYHTLLTEFLGASICLFNMVFFLKAYYAPDGGKARWIVLKAFVLALNLILAYSLKQTYIAFITIPFVVTEFCRWIKREKKGRALITFCVAFVCLLASNRMWTNYVHTGNIFREGKMVSATGGNIGQMFNNSLANGATYFEVVDENTVAVLDNNMEVEETFEFSIKKNGNIRYIIECFLKRPDKMLMGYINNYLVLTNYYGRGEDYKSAVKEASFTRGNENSWIACAFSWYRRGKEFYTDQGYDDLMEEFEYEDLTQFKIPVDSSIVLEMIYHFTGYVQFTKILFTISLIAAPLLAILLFAYVLWHVIKKRSIDKRLEIAFILEITVFGNVFALAILNNQIDRYCFPVFMIAVLGLFLVLHVTLQKSFDKMKCIGKR</sequence>
<name>N2AJZ2_9FIRM</name>
<feature type="transmembrane region" description="Helical" evidence="1">
    <location>
        <begin position="165"/>
        <end position="191"/>
    </location>
</feature>
<dbReference type="PATRIC" id="fig|1235802.3.peg.2671"/>
<feature type="transmembrane region" description="Helical" evidence="1">
    <location>
        <begin position="578"/>
        <end position="596"/>
    </location>
</feature>
<feature type="transmembrane region" description="Helical" evidence="1">
    <location>
        <begin position="211"/>
        <end position="229"/>
    </location>
</feature>
<feature type="transmembrane region" description="Helical" evidence="1">
    <location>
        <begin position="860"/>
        <end position="881"/>
    </location>
</feature>
<gene>
    <name evidence="2" type="ORF">C823_02525</name>
</gene>
<dbReference type="Proteomes" id="UP000012589">
    <property type="component" value="Unassembled WGS sequence"/>
</dbReference>
<protein>
    <submittedName>
        <fullName evidence="2">Uncharacterized protein</fullName>
    </submittedName>
</protein>
<feature type="transmembrane region" description="Helical" evidence="1">
    <location>
        <begin position="388"/>
        <end position="407"/>
    </location>
</feature>
<reference evidence="2 3" key="1">
    <citation type="journal article" date="2014" name="Genome Announc.">
        <title>Draft genome sequences of the altered schaedler flora, a defined bacterial community from gnotobiotic mice.</title>
        <authorList>
            <person name="Wannemuehler M.J."/>
            <person name="Overstreet A.M."/>
            <person name="Ward D.V."/>
            <person name="Phillips G.J."/>
        </authorList>
    </citation>
    <scope>NUCLEOTIDE SEQUENCE [LARGE SCALE GENOMIC DNA]</scope>
    <source>
        <strain evidence="2 3">ASF492</strain>
    </source>
</reference>
<dbReference type="STRING" id="1235802.C823_02525"/>
<feature type="transmembrane region" description="Helical" evidence="1">
    <location>
        <begin position="887"/>
        <end position="907"/>
    </location>
</feature>
<proteinExistence type="predicted"/>
<feature type="transmembrane region" description="Helical" evidence="1">
    <location>
        <begin position="9"/>
        <end position="27"/>
    </location>
</feature>
<keyword evidence="1" id="KW-0472">Membrane</keyword>
<dbReference type="EMBL" id="AQFT01000077">
    <property type="protein sequence ID" value="EMZ26595.1"/>
    <property type="molecule type" value="Genomic_DNA"/>
</dbReference>
<dbReference type="OrthoDB" id="10021113at2"/>
<evidence type="ECO:0000313" key="2">
    <source>
        <dbReference type="EMBL" id="EMZ26595.1"/>
    </source>
</evidence>
<accession>N2AJZ2</accession>
<organism evidence="2 3">
    <name type="scientific">Eubacterium plexicaudatum ASF492</name>
    <dbReference type="NCBI Taxonomy" id="1235802"/>
    <lineage>
        <taxon>Bacteria</taxon>
        <taxon>Bacillati</taxon>
        <taxon>Bacillota</taxon>
        <taxon>Clostridia</taxon>
        <taxon>Eubacteriales</taxon>
        <taxon>Eubacteriaceae</taxon>
        <taxon>Eubacterium</taxon>
    </lineage>
</organism>
<feature type="transmembrane region" description="Helical" evidence="1">
    <location>
        <begin position="553"/>
        <end position="571"/>
    </location>
</feature>
<keyword evidence="1" id="KW-0812">Transmembrane</keyword>
<feature type="transmembrane region" description="Helical" evidence="1">
    <location>
        <begin position="428"/>
        <end position="449"/>
    </location>
</feature>
<keyword evidence="1" id="KW-1133">Transmembrane helix</keyword>
<keyword evidence="3" id="KW-1185">Reference proteome</keyword>